<evidence type="ECO:0000256" key="2">
    <source>
        <dbReference type="SAM" id="MobiDB-lite"/>
    </source>
</evidence>
<evidence type="ECO:0000313" key="5">
    <source>
        <dbReference type="Proteomes" id="UP001604336"/>
    </source>
</evidence>
<feature type="compositionally biased region" description="Polar residues" evidence="2">
    <location>
        <begin position="759"/>
        <end position="769"/>
    </location>
</feature>
<keyword evidence="3" id="KW-1133">Transmembrane helix</keyword>
<evidence type="ECO:0000256" key="3">
    <source>
        <dbReference type="SAM" id="Phobius"/>
    </source>
</evidence>
<keyword evidence="1" id="KW-0175">Coiled coil</keyword>
<feature type="region of interest" description="Disordered" evidence="2">
    <location>
        <begin position="303"/>
        <end position="325"/>
    </location>
</feature>
<feature type="compositionally biased region" description="Acidic residues" evidence="2">
    <location>
        <begin position="306"/>
        <end position="324"/>
    </location>
</feature>
<feature type="compositionally biased region" description="Low complexity" evidence="2">
    <location>
        <begin position="816"/>
        <end position="829"/>
    </location>
</feature>
<feature type="compositionally biased region" description="Basic and acidic residues" evidence="2">
    <location>
        <begin position="78"/>
        <end position="92"/>
    </location>
</feature>
<feature type="region of interest" description="Disordered" evidence="2">
    <location>
        <begin position="757"/>
        <end position="829"/>
    </location>
</feature>
<name>A0ABD1TH38_9LAMI</name>
<dbReference type="EMBL" id="JBFOLK010000005">
    <property type="protein sequence ID" value="KAL2512053.1"/>
    <property type="molecule type" value="Genomic_DNA"/>
</dbReference>
<sequence length="866" mass="96590">MAAYSNRSPSPLSTRPVNPNTRNSESNTGVRRSFSGNPFSKPSVHTNPRSFYPSTPANSPSDFARRRSLGKEGMVASRDCEEKENTEKDHNLKAAKIRQVAMGSKNFMSPTISAASKFTPSPRKKVLVERNDPVRTSISLSDGKAVFFSAYSEDSEPNSDMDSDLNKISECSLDSKVSDTAERKAVVEDPPVSKPLKRVTFLEVPSDSENAFESMSDSVIIDSDCFNENKTSCSSEPTVISPLDADPSIPPYDPKTNYLSPRPQFLHYKPNPRIEILLNKENGLDSDEFKKLEDSFMSEIMFENISDSDDTEESSQKEESEDTSSIEMVLGVDEKEEDTVLGVDEKEEETHVSASLPISTNVPDVIAEENFEAKRVKKSWVFPRLKCVSLLLVFLIACVSVLVTDLPVTRTSRLTDLSFTSLYHQSRAAAFTKANLDGFFSNVNQYSVNSLSYISKLITDFGREDKLGTLQFMNLTDLQKEIMIGDHFMNKQFSKEFKENEMEEDLDTEIQEFEEEVSAEVDSDEIIENATEEVSNVLEENLEENEMEEDLDTEIQEFEEEVSAEVDSDEIIENATEEVSNVLEANLEENEMEEELDTELREFVEEVSAMIDSDEFIEKEVDQLATVLSDHEIQSEADIVKPEIIEIENIEGDNDLDSCTQDDLTLLDHESSSEINSLREGVEAPPVVESTFSPVEGKYAAYIVGVSSLVVALLATAAFMHRNQRTSTSSNAVPRTDPLLSKKTISGIAGDAEHVYQEKPSSQDWTTENVIGGESSCPSEMSSFENNLSSHSIRGVSNEAQSQDRKAKKFSKRESLASSSDYSTGSLSYGSFTTYERIPIKHVNGDEEIITPVRRSSRLRNHVTSP</sequence>
<keyword evidence="3" id="KW-0812">Transmembrane</keyword>
<dbReference type="PANTHER" id="PTHR34775">
    <property type="entry name" value="TRANSMEMBRANE PROTEIN"/>
    <property type="match status" value="1"/>
</dbReference>
<feature type="compositionally biased region" description="Polar residues" evidence="2">
    <location>
        <begin position="1"/>
        <end position="61"/>
    </location>
</feature>
<comment type="caution">
    <text evidence="4">The sequence shown here is derived from an EMBL/GenBank/DDBJ whole genome shotgun (WGS) entry which is preliminary data.</text>
</comment>
<keyword evidence="5" id="KW-1185">Reference proteome</keyword>
<organism evidence="4 5">
    <name type="scientific">Abeliophyllum distichum</name>
    <dbReference type="NCBI Taxonomy" id="126358"/>
    <lineage>
        <taxon>Eukaryota</taxon>
        <taxon>Viridiplantae</taxon>
        <taxon>Streptophyta</taxon>
        <taxon>Embryophyta</taxon>
        <taxon>Tracheophyta</taxon>
        <taxon>Spermatophyta</taxon>
        <taxon>Magnoliopsida</taxon>
        <taxon>eudicotyledons</taxon>
        <taxon>Gunneridae</taxon>
        <taxon>Pentapetalae</taxon>
        <taxon>asterids</taxon>
        <taxon>lamiids</taxon>
        <taxon>Lamiales</taxon>
        <taxon>Oleaceae</taxon>
        <taxon>Forsythieae</taxon>
        <taxon>Abeliophyllum</taxon>
    </lineage>
</organism>
<gene>
    <name evidence="4" type="ORF">Adt_17653</name>
</gene>
<feature type="compositionally biased region" description="Polar residues" evidence="2">
    <location>
        <begin position="776"/>
        <end position="792"/>
    </location>
</feature>
<reference evidence="5" key="1">
    <citation type="submission" date="2024-07" db="EMBL/GenBank/DDBJ databases">
        <title>Two chromosome-level genome assemblies of Korean endemic species Abeliophyllum distichum and Forsythia ovata (Oleaceae).</title>
        <authorList>
            <person name="Jang H."/>
        </authorList>
    </citation>
    <scope>NUCLEOTIDE SEQUENCE [LARGE SCALE GENOMIC DNA]</scope>
</reference>
<proteinExistence type="predicted"/>
<keyword evidence="3" id="KW-0472">Membrane</keyword>
<dbReference type="AlphaFoldDB" id="A0ABD1TH38"/>
<dbReference type="Proteomes" id="UP001604336">
    <property type="component" value="Unassembled WGS sequence"/>
</dbReference>
<feature type="transmembrane region" description="Helical" evidence="3">
    <location>
        <begin position="699"/>
        <end position="720"/>
    </location>
</feature>
<dbReference type="PANTHER" id="PTHR34775:SF4">
    <property type="entry name" value="TRANSMEMBRANE PROTEIN"/>
    <property type="match status" value="1"/>
</dbReference>
<evidence type="ECO:0000256" key="1">
    <source>
        <dbReference type="SAM" id="Coils"/>
    </source>
</evidence>
<evidence type="ECO:0000313" key="4">
    <source>
        <dbReference type="EMBL" id="KAL2512053.1"/>
    </source>
</evidence>
<feature type="region of interest" description="Disordered" evidence="2">
    <location>
        <begin position="1"/>
        <end position="93"/>
    </location>
</feature>
<feature type="coiled-coil region" evidence="1">
    <location>
        <begin position="527"/>
        <end position="602"/>
    </location>
</feature>
<protein>
    <submittedName>
        <fullName evidence="4">Uncharacterized protein</fullName>
    </submittedName>
</protein>
<accession>A0ABD1TH38</accession>